<dbReference type="STRING" id="1114924.SAMN05216258_1304"/>
<feature type="transmembrane region" description="Helical" evidence="6">
    <location>
        <begin position="356"/>
        <end position="375"/>
    </location>
</feature>
<dbReference type="InterPro" id="IPR011701">
    <property type="entry name" value="MFS"/>
</dbReference>
<dbReference type="OrthoDB" id="4368225at2"/>
<accession>A0A1I3Q822</accession>
<keyword evidence="3 6" id="KW-0812">Transmembrane</keyword>
<dbReference type="GO" id="GO:0022857">
    <property type="term" value="F:transmembrane transporter activity"/>
    <property type="evidence" value="ECO:0007669"/>
    <property type="project" value="InterPro"/>
</dbReference>
<feature type="transmembrane region" description="Helical" evidence="6">
    <location>
        <begin position="222"/>
        <end position="243"/>
    </location>
</feature>
<keyword evidence="4 6" id="KW-1133">Transmembrane helix</keyword>
<reference evidence="8 9" key="1">
    <citation type="submission" date="2016-10" db="EMBL/GenBank/DDBJ databases">
        <authorList>
            <person name="de Groot N.N."/>
        </authorList>
    </citation>
    <scope>NUCLEOTIDE SEQUENCE [LARGE SCALE GENOMIC DNA]</scope>
    <source>
        <strain evidence="8 9">CGMCC 1.11030</strain>
    </source>
</reference>
<dbReference type="RefSeq" id="WP_092866338.1">
    <property type="nucleotide sequence ID" value="NZ_FOQH01000030.1"/>
</dbReference>
<feature type="transmembrane region" description="Helical" evidence="6">
    <location>
        <begin position="42"/>
        <end position="64"/>
    </location>
</feature>
<keyword evidence="5 6" id="KW-0472">Membrane</keyword>
<evidence type="ECO:0000256" key="6">
    <source>
        <dbReference type="SAM" id="Phobius"/>
    </source>
</evidence>
<dbReference type="EMBL" id="FOQH01000030">
    <property type="protein sequence ID" value="SFJ29805.1"/>
    <property type="molecule type" value="Genomic_DNA"/>
</dbReference>
<comment type="subcellular location">
    <subcellularLocation>
        <location evidence="1">Cell membrane</location>
        <topology evidence="1">Multi-pass membrane protein</topology>
    </subcellularLocation>
</comment>
<dbReference type="Gene3D" id="1.20.1250.20">
    <property type="entry name" value="MFS general substrate transporter like domains"/>
    <property type="match status" value="1"/>
</dbReference>
<evidence type="ECO:0000256" key="4">
    <source>
        <dbReference type="ARBA" id="ARBA00022989"/>
    </source>
</evidence>
<dbReference type="AlphaFoldDB" id="A0A1I3Q822"/>
<dbReference type="PANTHER" id="PTHR23513:SF18">
    <property type="entry name" value="INTEGRAL MEMBRANE PROTEIN"/>
    <property type="match status" value="1"/>
</dbReference>
<feature type="transmembrane region" description="Helical" evidence="6">
    <location>
        <begin position="167"/>
        <end position="184"/>
    </location>
</feature>
<feature type="transmembrane region" description="Helical" evidence="6">
    <location>
        <begin position="286"/>
        <end position="311"/>
    </location>
</feature>
<dbReference type="PROSITE" id="PS50850">
    <property type="entry name" value="MFS"/>
    <property type="match status" value="1"/>
</dbReference>
<dbReference type="CDD" id="cd06173">
    <property type="entry name" value="MFS_MefA_like"/>
    <property type="match status" value="1"/>
</dbReference>
<protein>
    <submittedName>
        <fullName evidence="8">Predicted arabinose efflux permease, MFS family</fullName>
    </submittedName>
</protein>
<dbReference type="Pfam" id="PF07690">
    <property type="entry name" value="MFS_1"/>
    <property type="match status" value="1"/>
</dbReference>
<evidence type="ECO:0000256" key="1">
    <source>
        <dbReference type="ARBA" id="ARBA00004651"/>
    </source>
</evidence>
<keyword evidence="2" id="KW-1003">Cell membrane</keyword>
<dbReference type="GO" id="GO:0005886">
    <property type="term" value="C:plasma membrane"/>
    <property type="evidence" value="ECO:0007669"/>
    <property type="project" value="UniProtKB-SubCell"/>
</dbReference>
<feature type="transmembrane region" description="Helical" evidence="6">
    <location>
        <begin position="12"/>
        <end position="36"/>
    </location>
</feature>
<feature type="transmembrane region" description="Helical" evidence="6">
    <location>
        <begin position="255"/>
        <end position="274"/>
    </location>
</feature>
<evidence type="ECO:0000256" key="2">
    <source>
        <dbReference type="ARBA" id="ARBA00022475"/>
    </source>
</evidence>
<evidence type="ECO:0000313" key="8">
    <source>
        <dbReference type="EMBL" id="SFJ29805.1"/>
    </source>
</evidence>
<organism evidence="8 9">
    <name type="scientific">Albimonas pacifica</name>
    <dbReference type="NCBI Taxonomy" id="1114924"/>
    <lineage>
        <taxon>Bacteria</taxon>
        <taxon>Pseudomonadati</taxon>
        <taxon>Pseudomonadota</taxon>
        <taxon>Alphaproteobacteria</taxon>
        <taxon>Rhodobacterales</taxon>
        <taxon>Paracoccaceae</taxon>
        <taxon>Albimonas</taxon>
    </lineage>
</organism>
<feature type="transmembrane region" description="Helical" evidence="6">
    <location>
        <begin position="317"/>
        <end position="336"/>
    </location>
</feature>
<evidence type="ECO:0000313" key="9">
    <source>
        <dbReference type="Proteomes" id="UP000199377"/>
    </source>
</evidence>
<dbReference type="InterPro" id="IPR020846">
    <property type="entry name" value="MFS_dom"/>
</dbReference>
<evidence type="ECO:0000259" key="7">
    <source>
        <dbReference type="PROSITE" id="PS50850"/>
    </source>
</evidence>
<dbReference type="InterPro" id="IPR036259">
    <property type="entry name" value="MFS_trans_sf"/>
</dbReference>
<proteinExistence type="predicted"/>
<feature type="transmembrane region" description="Helical" evidence="6">
    <location>
        <begin position="381"/>
        <end position="403"/>
    </location>
</feature>
<dbReference type="PANTHER" id="PTHR23513">
    <property type="entry name" value="INTEGRAL MEMBRANE EFFLUX PROTEIN-RELATED"/>
    <property type="match status" value="1"/>
</dbReference>
<sequence length="456" mass="47408">MLEVLADRTYRRLFAAQVIALAGTGLLTVALALLAYDLAGERAGAVLGAALAVKMIAYVGVAPLPGALAARLPRRALLIALDVVRAAVALLLPFVTEVWQVYVLIFALQSASAAFTPTFQATIPDVLPDEARYTRALSLSRLAYDLENLLSPTLAALLLTVVSYHSLFVGTVAGFLASAALVFATRLPRPDPTRAGESPPAPFLRGLTSGARIYLATPRLRGLLALNFAVASAGAMVIVNTVVIVRGPLGLDEPALALAMGCFGAGSMAAALLLPRLLDRTGDRQVMLPAALGLGGLTVALSAVLGAGLAGDAPADWLWPALLCGWALLGLAWSAVQTPGGRLLRRSAHAPDRPALFAAQFALSHACWLATYPLAGWLGGAAGLPATMALLGVLALLAALVAARLWPAEDPEVIPHAHPELPPDHPHLRAAAGPHRHAHPFVIDDLHHGWPVAGRA</sequence>
<gene>
    <name evidence="8" type="ORF">SAMN05216258_1304</name>
</gene>
<name>A0A1I3Q822_9RHOB</name>
<evidence type="ECO:0000256" key="5">
    <source>
        <dbReference type="ARBA" id="ARBA00023136"/>
    </source>
</evidence>
<dbReference type="SUPFAM" id="SSF103473">
    <property type="entry name" value="MFS general substrate transporter"/>
    <property type="match status" value="1"/>
</dbReference>
<keyword evidence="9" id="KW-1185">Reference proteome</keyword>
<feature type="domain" description="Major facilitator superfamily (MFS) profile" evidence="7">
    <location>
        <begin position="9"/>
        <end position="410"/>
    </location>
</feature>
<evidence type="ECO:0000256" key="3">
    <source>
        <dbReference type="ARBA" id="ARBA00022692"/>
    </source>
</evidence>
<dbReference type="Proteomes" id="UP000199377">
    <property type="component" value="Unassembled WGS sequence"/>
</dbReference>